<dbReference type="Pfam" id="PF12796">
    <property type="entry name" value="Ank_2"/>
    <property type="match status" value="1"/>
</dbReference>
<dbReference type="AlphaFoldDB" id="A0A1Y1Z1M8"/>
<feature type="non-terminal residue" evidence="1">
    <location>
        <position position="62"/>
    </location>
</feature>
<dbReference type="SUPFAM" id="SSF48403">
    <property type="entry name" value="Ankyrin repeat"/>
    <property type="match status" value="1"/>
</dbReference>
<sequence>GTLIDFVDDQKRSPISRAVEGGHADTVQLILSNYPRLDPADQRGHTPLMKAVLSKNEPVVDL</sequence>
<dbReference type="Proteomes" id="UP000193144">
    <property type="component" value="Unassembled WGS sequence"/>
</dbReference>
<dbReference type="Gene3D" id="1.25.40.20">
    <property type="entry name" value="Ankyrin repeat-containing domain"/>
    <property type="match status" value="1"/>
</dbReference>
<keyword evidence="2" id="KW-1185">Reference proteome</keyword>
<dbReference type="EMBL" id="MCFA01000142">
    <property type="protein sequence ID" value="ORY03847.1"/>
    <property type="molecule type" value="Genomic_DNA"/>
</dbReference>
<evidence type="ECO:0000313" key="1">
    <source>
        <dbReference type="EMBL" id="ORY03847.1"/>
    </source>
</evidence>
<protein>
    <submittedName>
        <fullName evidence="1">Uncharacterized protein</fullName>
    </submittedName>
</protein>
<evidence type="ECO:0000313" key="2">
    <source>
        <dbReference type="Proteomes" id="UP000193144"/>
    </source>
</evidence>
<feature type="non-terminal residue" evidence="1">
    <location>
        <position position="1"/>
    </location>
</feature>
<dbReference type="InterPro" id="IPR002110">
    <property type="entry name" value="Ankyrin_rpt"/>
</dbReference>
<name>A0A1Y1Z1M8_9PLEO</name>
<reference evidence="1 2" key="1">
    <citation type="submission" date="2016-07" db="EMBL/GenBank/DDBJ databases">
        <title>Pervasive Adenine N6-methylation of Active Genes in Fungi.</title>
        <authorList>
            <consortium name="DOE Joint Genome Institute"/>
            <person name="Mondo S.J."/>
            <person name="Dannebaum R.O."/>
            <person name="Kuo R.C."/>
            <person name="Labutti K."/>
            <person name="Haridas S."/>
            <person name="Kuo A."/>
            <person name="Salamov A."/>
            <person name="Ahrendt S.R."/>
            <person name="Lipzen A."/>
            <person name="Sullivan W."/>
            <person name="Andreopoulos W.B."/>
            <person name="Clum A."/>
            <person name="Lindquist E."/>
            <person name="Daum C."/>
            <person name="Ramamoorthy G.K."/>
            <person name="Gryganskyi A."/>
            <person name="Culley D."/>
            <person name="Magnuson J.K."/>
            <person name="James T.Y."/>
            <person name="O'Malley M.A."/>
            <person name="Stajich J.E."/>
            <person name="Spatafora J.W."/>
            <person name="Visel A."/>
            <person name="Grigoriev I.V."/>
        </authorList>
    </citation>
    <scope>NUCLEOTIDE SEQUENCE [LARGE SCALE GENOMIC DNA]</scope>
    <source>
        <strain evidence="1 2">CBS 115471</strain>
    </source>
</reference>
<dbReference type="OrthoDB" id="366390at2759"/>
<proteinExistence type="predicted"/>
<comment type="caution">
    <text evidence="1">The sequence shown here is derived from an EMBL/GenBank/DDBJ whole genome shotgun (WGS) entry which is preliminary data.</text>
</comment>
<dbReference type="InterPro" id="IPR036770">
    <property type="entry name" value="Ankyrin_rpt-contain_sf"/>
</dbReference>
<organism evidence="1 2">
    <name type="scientific">Clohesyomyces aquaticus</name>
    <dbReference type="NCBI Taxonomy" id="1231657"/>
    <lineage>
        <taxon>Eukaryota</taxon>
        <taxon>Fungi</taxon>
        <taxon>Dikarya</taxon>
        <taxon>Ascomycota</taxon>
        <taxon>Pezizomycotina</taxon>
        <taxon>Dothideomycetes</taxon>
        <taxon>Pleosporomycetidae</taxon>
        <taxon>Pleosporales</taxon>
        <taxon>Lindgomycetaceae</taxon>
        <taxon>Clohesyomyces</taxon>
    </lineage>
</organism>
<accession>A0A1Y1Z1M8</accession>
<gene>
    <name evidence="1" type="ORF">BCR34DRAFT_450687</name>
</gene>